<keyword evidence="3" id="KW-0808">Transferase</keyword>
<dbReference type="PROSITE" id="PS50011">
    <property type="entry name" value="PROTEIN_KINASE_DOM"/>
    <property type="match status" value="1"/>
</dbReference>
<protein>
    <submittedName>
        <fullName evidence="3">Homoserine kinase</fullName>
        <ecNumber evidence="3">2.7.1.39</ecNumber>
    </submittedName>
</protein>
<dbReference type="InterPro" id="IPR050249">
    <property type="entry name" value="Pseudomonas-type_ThrB"/>
</dbReference>
<gene>
    <name evidence="3" type="primary">thrB_4</name>
    <name evidence="3" type="ORF">BACCIP111883_04089</name>
</gene>
<evidence type="ECO:0000313" key="3">
    <source>
        <dbReference type="EMBL" id="CAG9623288.1"/>
    </source>
</evidence>
<dbReference type="InterPro" id="IPR011009">
    <property type="entry name" value="Kinase-like_dom_sf"/>
</dbReference>
<dbReference type="Gene3D" id="3.90.1200.10">
    <property type="match status" value="1"/>
</dbReference>
<dbReference type="Proteomes" id="UP000789833">
    <property type="component" value="Unassembled WGS sequence"/>
</dbReference>
<sequence>MEILDIKKITSSWGIGIKNYKKLSERATLIVTNDEDKFIIKRKDNLEQFNNELKLISLLRNNNFSTQIPLSNKQGNFSVPYKDSNYSIYSYLEGCTFNREESLNNPIIPRLLGETIADLNKIMKSADFLSEYPNKDLYKMVYGFAVNEISKVDISSELYSVYQELEEDVKNIVDILPKQLIHRDAHIHNIIFNNNRLSGVIDYEMVEVNVSIFDLCYCTTSVLSEVFTKEELRGKWFNFVGNVVTAYNQVNPLAAYEKESIWYVMLCIQTIFMGYFSSNEDIYKINKAMFQWIYENRNQIDDKVLLDVK</sequence>
<dbReference type="InterPro" id="IPR002575">
    <property type="entry name" value="Aminoglycoside_PTrfase"/>
</dbReference>
<dbReference type="RefSeq" id="WP_230504601.1">
    <property type="nucleotide sequence ID" value="NZ_CAKJTJ010000042.1"/>
</dbReference>
<dbReference type="EC" id="2.7.1.39" evidence="3"/>
<dbReference type="InterPro" id="IPR000719">
    <property type="entry name" value="Prot_kinase_dom"/>
</dbReference>
<feature type="domain" description="Protein kinase" evidence="2">
    <location>
        <begin position="1"/>
        <end position="309"/>
    </location>
</feature>
<evidence type="ECO:0000259" key="2">
    <source>
        <dbReference type="PROSITE" id="PS50011"/>
    </source>
</evidence>
<evidence type="ECO:0000256" key="1">
    <source>
        <dbReference type="ARBA" id="ARBA00038240"/>
    </source>
</evidence>
<dbReference type="Pfam" id="PF01636">
    <property type="entry name" value="APH"/>
    <property type="match status" value="1"/>
</dbReference>
<dbReference type="GO" id="GO:0004413">
    <property type="term" value="F:homoserine kinase activity"/>
    <property type="evidence" value="ECO:0007669"/>
    <property type="project" value="UniProtKB-EC"/>
</dbReference>
<comment type="caution">
    <text evidence="3">The sequence shown here is derived from an EMBL/GenBank/DDBJ whole genome shotgun (WGS) entry which is preliminary data.</text>
</comment>
<keyword evidence="4" id="KW-1185">Reference proteome</keyword>
<reference evidence="3 4" key="1">
    <citation type="submission" date="2021-10" db="EMBL/GenBank/DDBJ databases">
        <authorList>
            <person name="Criscuolo A."/>
        </authorList>
    </citation>
    <scope>NUCLEOTIDE SEQUENCE [LARGE SCALE GENOMIC DNA]</scope>
    <source>
        <strain evidence="4">CIP 111883</strain>
    </source>
</reference>
<dbReference type="EMBL" id="CAKJTJ010000042">
    <property type="protein sequence ID" value="CAG9623288.1"/>
    <property type="molecule type" value="Genomic_DNA"/>
</dbReference>
<proteinExistence type="inferred from homology"/>
<name>A0ABN8AJF2_9BACI</name>
<dbReference type="SUPFAM" id="SSF56112">
    <property type="entry name" value="Protein kinase-like (PK-like)"/>
    <property type="match status" value="1"/>
</dbReference>
<organism evidence="3 4">
    <name type="scientific">Sutcliffiella rhizosphaerae</name>
    <dbReference type="NCBI Taxonomy" id="2880967"/>
    <lineage>
        <taxon>Bacteria</taxon>
        <taxon>Bacillati</taxon>
        <taxon>Bacillota</taxon>
        <taxon>Bacilli</taxon>
        <taxon>Bacillales</taxon>
        <taxon>Bacillaceae</taxon>
        <taxon>Sutcliffiella</taxon>
    </lineage>
</organism>
<dbReference type="PANTHER" id="PTHR21064">
    <property type="entry name" value="AMINOGLYCOSIDE PHOSPHOTRANSFERASE DOMAIN-CONTAINING PROTEIN-RELATED"/>
    <property type="match status" value="1"/>
</dbReference>
<accession>A0ABN8AJF2</accession>
<keyword evidence="3" id="KW-0418">Kinase</keyword>
<dbReference type="Gene3D" id="3.30.200.20">
    <property type="entry name" value="Phosphorylase Kinase, domain 1"/>
    <property type="match status" value="1"/>
</dbReference>
<dbReference type="PANTHER" id="PTHR21064:SF6">
    <property type="entry name" value="AMINOGLYCOSIDE PHOSPHOTRANSFERASE DOMAIN-CONTAINING PROTEIN"/>
    <property type="match status" value="1"/>
</dbReference>
<comment type="similarity">
    <text evidence="1">Belongs to the pseudomonas-type ThrB family.</text>
</comment>
<evidence type="ECO:0000313" key="4">
    <source>
        <dbReference type="Proteomes" id="UP000789833"/>
    </source>
</evidence>